<gene>
    <name evidence="2" type="ORF">CS062_04195</name>
</gene>
<dbReference type="Gene3D" id="3.60.21.70">
    <property type="entry name" value="PhoD-like phosphatase"/>
    <property type="match status" value="1"/>
</dbReference>
<reference evidence="2 3" key="1">
    <citation type="submission" date="2017-11" db="EMBL/GenBank/DDBJ databases">
        <title>Draft genome sequence of Mitsuaria sp. HWN-4.</title>
        <authorList>
            <person name="Gundlapally S.R."/>
        </authorList>
    </citation>
    <scope>NUCLEOTIDE SEQUENCE [LARGE SCALE GENOMIC DNA]</scope>
    <source>
        <strain evidence="2 3">HWN-4</strain>
    </source>
</reference>
<dbReference type="CDD" id="cd07389">
    <property type="entry name" value="MPP_PhoD"/>
    <property type="match status" value="1"/>
</dbReference>
<comment type="caution">
    <text evidence="2">The sequence shown here is derived from an EMBL/GenBank/DDBJ whole genome shotgun (WGS) entry which is preliminary data.</text>
</comment>
<dbReference type="RefSeq" id="WP_099860246.1">
    <property type="nucleotide sequence ID" value="NZ_PEOG01000010.1"/>
</dbReference>
<dbReference type="Pfam" id="PF09423">
    <property type="entry name" value="PhoD"/>
    <property type="match status" value="1"/>
</dbReference>
<feature type="domain" description="PhoD-like phosphatase metallophosphatase" evidence="1">
    <location>
        <begin position="74"/>
        <end position="329"/>
    </location>
</feature>
<dbReference type="InterPro" id="IPR038607">
    <property type="entry name" value="PhoD-like_sf"/>
</dbReference>
<evidence type="ECO:0000313" key="3">
    <source>
        <dbReference type="Proteomes" id="UP000231501"/>
    </source>
</evidence>
<evidence type="ECO:0000313" key="2">
    <source>
        <dbReference type="EMBL" id="PIM54355.1"/>
    </source>
</evidence>
<dbReference type="PANTHER" id="PTHR33987:SF1">
    <property type="entry name" value="CALCINEURIN-LIKE METALLO-PHOSPHOESTERASE SUPERFAMILY PROTEIN"/>
    <property type="match status" value="1"/>
</dbReference>
<dbReference type="Gene3D" id="3.40.50.1820">
    <property type="entry name" value="alpha/beta hydrolase"/>
    <property type="match status" value="1"/>
</dbReference>
<dbReference type="OrthoDB" id="327733at2"/>
<dbReference type="AlphaFoldDB" id="A0A2G9CD99"/>
<name>A0A2G9CD99_9BURK</name>
<evidence type="ECO:0000259" key="1">
    <source>
        <dbReference type="Pfam" id="PF09423"/>
    </source>
</evidence>
<organism evidence="2 3">
    <name type="scientific">Roseateles chitinivorans</name>
    <dbReference type="NCBI Taxonomy" id="2917965"/>
    <lineage>
        <taxon>Bacteria</taxon>
        <taxon>Pseudomonadati</taxon>
        <taxon>Pseudomonadota</taxon>
        <taxon>Betaproteobacteria</taxon>
        <taxon>Burkholderiales</taxon>
        <taxon>Sphaerotilaceae</taxon>
        <taxon>Roseateles</taxon>
    </lineage>
</organism>
<dbReference type="InterPro" id="IPR018946">
    <property type="entry name" value="PhoD-like_MPP"/>
</dbReference>
<dbReference type="InterPro" id="IPR029052">
    <property type="entry name" value="Metallo-depent_PP-like"/>
</dbReference>
<sequence>FKRTQTAFDASQFESKRVFVTSKDGTKLPIFIAHRKGLKLDGCATDIARQPASGPPDAPAGGAAPPRLRVAFGSCAKQSKPQPIWHAVGAARPDLFVFLGDNLYADARDEATLRQRYAEFMAVAPLQAFRRSTRHVAIWDDHDFGDDDEGADYPLKRLSQQLFCDAWGEPADSPRRRADGIYHAEVIEAFGRRIQVILPDLRFNRTMLTADPSLKSSYAAMVLRARLSGQPMTGWYLPDSRPEATLLGEAQWQWLEAQLRVPADVRLIGSSVQFAADGSGWEGWANFPRERARLVDLLRTTRAEGVVFLSGDMHYAELSSVDVEGGYPLWDATSSGLTEVWDIPTPNRNRRSAVMAELNFGLLDIEPVAPDGTVAVAAPLDGEGAHDLRLRFALCDVNGRAKITKELRLSDLRWPDRARAAGATIARPAAEEKT</sequence>
<dbReference type="Proteomes" id="UP000231501">
    <property type="component" value="Unassembled WGS sequence"/>
</dbReference>
<dbReference type="InterPro" id="IPR029058">
    <property type="entry name" value="AB_hydrolase_fold"/>
</dbReference>
<dbReference type="EMBL" id="PEOG01000010">
    <property type="protein sequence ID" value="PIM54355.1"/>
    <property type="molecule type" value="Genomic_DNA"/>
</dbReference>
<keyword evidence="3" id="KW-1185">Reference proteome</keyword>
<proteinExistence type="predicted"/>
<protein>
    <recommendedName>
        <fullName evidence="1">PhoD-like phosphatase metallophosphatase domain-containing protein</fullName>
    </recommendedName>
</protein>
<feature type="non-terminal residue" evidence="2">
    <location>
        <position position="1"/>
    </location>
</feature>
<dbReference type="SUPFAM" id="SSF56300">
    <property type="entry name" value="Metallo-dependent phosphatases"/>
    <property type="match status" value="1"/>
</dbReference>
<accession>A0A2G9CD99</accession>
<dbReference type="PANTHER" id="PTHR33987">
    <property type="entry name" value="CALCINEURIN-LIKE METALLO-PHOSPHOESTERASE SUPERFAMILY PROTEIN"/>
    <property type="match status" value="1"/>
</dbReference>